<feature type="compositionally biased region" description="Low complexity" evidence="2">
    <location>
        <begin position="1153"/>
        <end position="1162"/>
    </location>
</feature>
<feature type="compositionally biased region" description="Low complexity" evidence="2">
    <location>
        <begin position="142"/>
        <end position="157"/>
    </location>
</feature>
<evidence type="ECO:0000256" key="2">
    <source>
        <dbReference type="SAM" id="MobiDB-lite"/>
    </source>
</evidence>
<feature type="region of interest" description="Disordered" evidence="2">
    <location>
        <begin position="379"/>
        <end position="610"/>
    </location>
</feature>
<dbReference type="SUPFAM" id="SSF48065">
    <property type="entry name" value="DBL homology domain (DH-domain)"/>
    <property type="match status" value="1"/>
</dbReference>
<feature type="compositionally biased region" description="Polar residues" evidence="2">
    <location>
        <begin position="444"/>
        <end position="484"/>
    </location>
</feature>
<keyword evidence="5" id="KW-1185">Reference proteome</keyword>
<dbReference type="GO" id="GO:0032955">
    <property type="term" value="P:regulation of division septum assembly"/>
    <property type="evidence" value="ECO:0007669"/>
    <property type="project" value="TreeGrafter"/>
</dbReference>
<feature type="region of interest" description="Disordered" evidence="2">
    <location>
        <begin position="1308"/>
        <end position="1327"/>
    </location>
</feature>
<sequence length="2001" mass="221377">RPPHHDHDLADHVHDHDYEHDNPHQTQHIHPAHHPHYHHHQPQHHHHHHRHHHQHLIEPHRQPTYEAPPLPDFESTSPQHPHQLPQLPPTLQLLTTANLQAITVDGFPGVLIEGGDPAEFYREYRGVQQSAHGYTDTTNGMAAAAASESRPAPAPSSLRSNGNGTIPRHPSVPVRNVKPSYRSASSPLDDRLGQSSAKSTAALKVLPKGQQPSVKDLLKRFDSNNEQSSASVRRPAGRVTTKEGAPGGRGYLREQPGYMARTANSLQHASSTRAGSSTRESPGGRRSPERSRTTQRTRFATEDQHSNNTLSSVARPHRPRHSVSAQPSKSMSNLSPTSPISNPSSSRPARRPLFGEVLVLDTGSQNIAFGIPQIATRRTSDSSLHHTYSGHHQRSRSQVDVSPSSPTAWYLGVTPQLDDVDPNKSRRRPSPGHNRNHSDFQDMKVNTMSGVNPSFQSPTSPSAQQTHNPYSRSTSRLPVSTKRLSYSSESSQQSRNNSPYTSKTIQNGKMRKPDSRPWSPAGRATTPTSRAMTPTQRTPRGVRGRKVEPMNGISLNAHIESPMPKASPPLRSSRPRQPVSTVSTTTPNARPSSRRKNIDSPSSTTPQQFRTGMKLTRNGGFEDPKPRKIVDVGPVDFAARRAKIQRAYTKSIHESEQKEIRAANMRRLSERHARDVARANKEAEVMKSTPETPSVPAAEVQTEPASSPAPLHITTSFSNPNKFTTQTSTLVMEDSPTLGVPSGVDEEPQSAISCATGITEIDHEPQTEEAKLAQKPSHTRNTSNLSSKIIFTADELSPEQAMYGFNMDQQESIDIILAPPVVEPQAKLSPEPSESLKPTIFKHRRNSHRSSQHFLSSTLYTASPVEITSEGSIPQSFANHDEQDTSKGELSSFQSEPSSLNTYEGTQDTSTQDTSINDHEYSVSPDTPEAPAPRLKLPNLRIALGSPSVAVSEPDNDCLVTPFTDMEDEGSVGNSISRRASPSYDPYNNANYESQKLINRTSRQSSRWTDYSVDSAMDYNRGSFSRPASIVGTPDLEKRELSRSRRPSALQNPPVPPKPEGYSPMPSPRMGASFPRFPSPTPHIPPLSTGGGFAATFADQNRLSATSGPLWPDYSPPLPPIPTEASEPPLPPLPTEANELSPIAPTRTPPLPLSQSQRPPSSVYQSSHNEQGRNAESRRASDELYSPRASVSTPRSSTQISFEESAANSTLNSKPADPETEEEKAAAKKLKDRLVRRHNIIKELVDTESVYLKDMNVVEEIYKGTAEACPKLDSGDVKTIFRNTDEIVAFTTTLLDEIKTGAAAIYSPRGQKKGRENKATTSTPGSVQAVPLNGEDRFSLAATLNEELTDEQKDRRTFVGANFGKHMKKMQIVYTDYLKSSEAASARLAVLQTDASVQVWLGECNIVAKDLTAAWDLDALLVKPVQRITRYQLLFKEILECTDNDHPDYIALQAAHTEVIVMLKNIDELKKRIHMVGKIVSGRKRKDSDVRTGLAKAFGRSKEKAADKLPVTKTQDDDVYFKLHEKYCDDYLRLQVVLRDVEYYTRQAATYVHDFLRYLSAMELVMRLSSSSRPEIESKWARFNMSMRDMGTVALEEHVKSIRAKVIEPFEHVIEAYAPPGLAMKKRAKRRLDYDKLIASRVSGAKLNEKDTAKVDQYEALNETLKIELPQLAALTEKLGNICLINFVMIQKQWYDIWQKKVRTVLEESQIPNEVADIVTMFDRDYKYVEARVLELGIINGNFSGLEKVSSDGRASESESRRSRPSNLSTRSRALSINSERAPPSLPTPEFAKRLSGQFVMSPTNPVPNVPQFAYASQPNTTTHSRANSGSPATLEAMTSARPSASLARPTTGRSFTSDSGMHRGNDYNASRRESGSTYNSTSYHHVDGPPASTRPFSGIFHSAMPLPDGPEDSQRSSRNSSRDRHVSGGYNVLYLAASLFEFNISATKSEAGYPYLTYQAGEIFDVIGEKGELWLAKNQDDPSDSVGWIWSKHFARLATD</sequence>
<dbReference type="Pfam" id="PF00621">
    <property type="entry name" value="RhoGEF"/>
    <property type="match status" value="1"/>
</dbReference>
<feature type="region of interest" description="Disordered" evidence="2">
    <location>
        <begin position="875"/>
        <end position="933"/>
    </location>
</feature>
<feature type="compositionally biased region" description="Basic and acidic residues" evidence="2">
    <location>
        <begin position="1861"/>
        <end position="1875"/>
    </location>
</feature>
<dbReference type="SUPFAM" id="SSF103657">
    <property type="entry name" value="BAR/IMD domain-like"/>
    <property type="match status" value="1"/>
</dbReference>
<feature type="compositionally biased region" description="Polar residues" evidence="2">
    <location>
        <begin position="1770"/>
        <end position="1779"/>
    </location>
</feature>
<feature type="compositionally biased region" description="Polar residues" evidence="2">
    <location>
        <begin position="578"/>
        <end position="591"/>
    </location>
</feature>
<dbReference type="InterPro" id="IPR051492">
    <property type="entry name" value="Dynamin-Rho_GEF"/>
</dbReference>
<feature type="compositionally biased region" description="Polar residues" evidence="2">
    <location>
        <begin position="1098"/>
        <end position="1107"/>
    </location>
</feature>
<dbReference type="GO" id="GO:0005085">
    <property type="term" value="F:guanyl-nucleotide exchange factor activity"/>
    <property type="evidence" value="ECO:0007669"/>
    <property type="project" value="UniProtKB-KW"/>
</dbReference>
<dbReference type="Pfam" id="PF03114">
    <property type="entry name" value="BAR"/>
    <property type="match status" value="1"/>
</dbReference>
<dbReference type="PANTHER" id="PTHR22834:SF20">
    <property type="entry name" value="SH3 DOMAIN-CONTAINING PROTEIN"/>
    <property type="match status" value="1"/>
</dbReference>
<feature type="region of interest" description="Disordered" evidence="2">
    <location>
        <begin position="678"/>
        <end position="720"/>
    </location>
</feature>
<dbReference type="CDD" id="cd07589">
    <property type="entry name" value="BAR_DNMBP"/>
    <property type="match status" value="1"/>
</dbReference>
<reference evidence="4" key="1">
    <citation type="submission" date="2021-07" db="EMBL/GenBank/DDBJ databases">
        <authorList>
            <person name="Durling M."/>
        </authorList>
    </citation>
    <scope>NUCLEOTIDE SEQUENCE</scope>
</reference>
<dbReference type="InterPro" id="IPR004148">
    <property type="entry name" value="BAR_dom"/>
</dbReference>
<dbReference type="Proteomes" id="UP000696280">
    <property type="component" value="Unassembled WGS sequence"/>
</dbReference>
<feature type="region of interest" description="Disordered" evidence="2">
    <location>
        <begin position="140"/>
        <end position="349"/>
    </location>
</feature>
<evidence type="ECO:0000259" key="3">
    <source>
        <dbReference type="PROSITE" id="PS50010"/>
    </source>
</evidence>
<proteinExistence type="predicted"/>
<feature type="compositionally biased region" description="Basic and acidic residues" evidence="2">
    <location>
        <begin position="1913"/>
        <end position="1925"/>
    </location>
</feature>
<feature type="non-terminal residue" evidence="4">
    <location>
        <position position="1"/>
    </location>
</feature>
<evidence type="ECO:0000313" key="4">
    <source>
        <dbReference type="EMBL" id="CAG8960107.1"/>
    </source>
</evidence>
<feature type="compositionally biased region" description="Polar residues" evidence="2">
    <location>
        <begin position="525"/>
        <end position="538"/>
    </location>
</feature>
<dbReference type="EMBL" id="CAJVRL010000096">
    <property type="protein sequence ID" value="CAG8960107.1"/>
    <property type="molecule type" value="Genomic_DNA"/>
</dbReference>
<dbReference type="PANTHER" id="PTHR22834">
    <property type="entry name" value="NUCLEAR FUSION PROTEIN FUS2"/>
    <property type="match status" value="1"/>
</dbReference>
<feature type="compositionally biased region" description="Basic and acidic residues" evidence="2">
    <location>
        <begin position="1749"/>
        <end position="1762"/>
    </location>
</feature>
<comment type="caution">
    <text evidence="4">The sequence shown here is derived from an EMBL/GenBank/DDBJ whole genome shotgun (WGS) entry which is preliminary data.</text>
</comment>
<feature type="compositionally biased region" description="Low complexity" evidence="2">
    <location>
        <begin position="332"/>
        <end position="347"/>
    </location>
</feature>
<feature type="compositionally biased region" description="Polar residues" evidence="2">
    <location>
        <begin position="599"/>
        <end position="610"/>
    </location>
</feature>
<dbReference type="GO" id="GO:0005737">
    <property type="term" value="C:cytoplasm"/>
    <property type="evidence" value="ECO:0007669"/>
    <property type="project" value="InterPro"/>
</dbReference>
<dbReference type="InterPro" id="IPR027267">
    <property type="entry name" value="AH/BAR_dom_sf"/>
</dbReference>
<dbReference type="Gene3D" id="1.20.900.10">
    <property type="entry name" value="Dbl homology (DH) domain"/>
    <property type="match status" value="1"/>
</dbReference>
<name>A0A9N9L9P8_9HELO</name>
<feature type="region of interest" description="Disordered" evidence="2">
    <location>
        <begin position="1840"/>
        <end position="1925"/>
    </location>
</feature>
<dbReference type="GO" id="GO:0031991">
    <property type="term" value="P:regulation of actomyosin contractile ring contraction"/>
    <property type="evidence" value="ECO:0007669"/>
    <property type="project" value="TreeGrafter"/>
</dbReference>
<dbReference type="InterPro" id="IPR000219">
    <property type="entry name" value="DH_dom"/>
</dbReference>
<evidence type="ECO:0000313" key="5">
    <source>
        <dbReference type="Proteomes" id="UP000696280"/>
    </source>
</evidence>
<feature type="compositionally biased region" description="Polar residues" evidence="2">
    <location>
        <begin position="262"/>
        <end position="278"/>
    </location>
</feature>
<feature type="compositionally biased region" description="Polar residues" evidence="2">
    <location>
        <begin position="972"/>
        <end position="990"/>
    </location>
</feature>
<organism evidence="4 5">
    <name type="scientific">Hymenoscyphus fraxineus</name>
    <dbReference type="NCBI Taxonomy" id="746836"/>
    <lineage>
        <taxon>Eukaryota</taxon>
        <taxon>Fungi</taxon>
        <taxon>Dikarya</taxon>
        <taxon>Ascomycota</taxon>
        <taxon>Pezizomycotina</taxon>
        <taxon>Leotiomycetes</taxon>
        <taxon>Helotiales</taxon>
        <taxon>Helotiaceae</taxon>
        <taxon>Hymenoscyphus</taxon>
    </lineage>
</organism>
<dbReference type="SMART" id="SM00325">
    <property type="entry name" value="RhoGEF"/>
    <property type="match status" value="1"/>
</dbReference>
<feature type="compositionally biased region" description="Polar residues" evidence="2">
    <location>
        <begin position="888"/>
        <end position="915"/>
    </location>
</feature>
<feature type="compositionally biased region" description="Basic and acidic residues" evidence="2">
    <location>
        <begin position="282"/>
        <end position="292"/>
    </location>
</feature>
<dbReference type="InterPro" id="IPR035899">
    <property type="entry name" value="DBL_dom_sf"/>
</dbReference>
<feature type="compositionally biased region" description="Basic residues" evidence="2">
    <location>
        <begin position="30"/>
        <end position="54"/>
    </location>
</feature>
<feature type="compositionally biased region" description="Pro residues" evidence="2">
    <location>
        <begin position="1114"/>
        <end position="1134"/>
    </location>
</feature>
<feature type="compositionally biased region" description="Basic and acidic residues" evidence="2">
    <location>
        <begin position="14"/>
        <end position="23"/>
    </location>
</feature>
<feature type="compositionally biased region" description="Basic and acidic residues" evidence="2">
    <location>
        <begin position="1170"/>
        <end position="1182"/>
    </location>
</feature>
<feature type="domain" description="DH" evidence="3">
    <location>
        <begin position="1236"/>
        <end position="1469"/>
    </location>
</feature>
<dbReference type="CDD" id="cd00160">
    <property type="entry name" value="RhoGEF"/>
    <property type="match status" value="1"/>
</dbReference>
<gene>
    <name evidence="4" type="ORF">HYFRA_00010585</name>
</gene>
<keyword evidence="1" id="KW-0344">Guanine-nucleotide releasing factor</keyword>
<protein>
    <recommendedName>
        <fullName evidence="3">DH domain-containing protein</fullName>
    </recommendedName>
</protein>
<feature type="region of interest" description="Disordered" evidence="2">
    <location>
        <begin position="14"/>
        <end position="84"/>
    </location>
</feature>
<feature type="compositionally biased region" description="Polar residues" evidence="2">
    <location>
        <begin position="1189"/>
        <end position="1213"/>
    </location>
</feature>
<evidence type="ECO:0000256" key="1">
    <source>
        <dbReference type="ARBA" id="ARBA00022658"/>
    </source>
</evidence>
<feature type="region of interest" description="Disordered" evidence="2">
    <location>
        <begin position="1022"/>
        <end position="1225"/>
    </location>
</feature>
<dbReference type="PROSITE" id="PS50010">
    <property type="entry name" value="DH_2"/>
    <property type="match status" value="1"/>
</dbReference>
<feature type="compositionally biased region" description="Polar residues" evidence="2">
    <location>
        <begin position="396"/>
        <end position="407"/>
    </location>
</feature>
<feature type="region of interest" description="Disordered" evidence="2">
    <location>
        <begin position="964"/>
        <end position="990"/>
    </location>
</feature>
<dbReference type="OrthoDB" id="10256089at2759"/>
<feature type="region of interest" description="Disordered" evidence="2">
    <location>
        <begin position="1748"/>
        <end position="1791"/>
    </location>
</feature>
<feature type="compositionally biased region" description="Low complexity" evidence="2">
    <location>
        <begin position="75"/>
        <end position="84"/>
    </location>
</feature>
<accession>A0A9N9L9P8</accession>
<dbReference type="Gene3D" id="1.20.1270.60">
    <property type="entry name" value="Arfaptin homology (AH) domain/BAR domain"/>
    <property type="match status" value="1"/>
</dbReference>
<feature type="compositionally biased region" description="Low complexity" evidence="2">
    <location>
        <begin position="485"/>
        <end position="498"/>
    </location>
</feature>